<keyword evidence="3" id="KW-1185">Reference proteome</keyword>
<accession>A0ABS5DEI7</accession>
<sequence>MQINSRTIVSVVATVSMVVMTVLLAVFSPPADTGQEIEPAANQAPIVSER</sequence>
<dbReference type="RefSeq" id="WP_210970080.1">
    <property type="nucleotide sequence ID" value="NZ_JAGPXE010000004.1"/>
</dbReference>
<dbReference type="Proteomes" id="UP000674084">
    <property type="component" value="Unassembled WGS sequence"/>
</dbReference>
<gene>
    <name evidence="2" type="ORF">KBO27_12090</name>
</gene>
<protein>
    <submittedName>
        <fullName evidence="2">Uncharacterized protein</fullName>
    </submittedName>
</protein>
<keyword evidence="1" id="KW-1133">Transmembrane helix</keyword>
<reference evidence="2 3" key="1">
    <citation type="submission" date="2021-04" db="EMBL/GenBank/DDBJ databases">
        <title>Whole-genome sequencing of Saccharopolyspora endophytica KCTC 19397.</title>
        <authorList>
            <person name="Ay H."/>
            <person name="Saygin H."/>
            <person name="Sahin N."/>
        </authorList>
    </citation>
    <scope>NUCLEOTIDE SEQUENCE [LARGE SCALE GENOMIC DNA]</scope>
    <source>
        <strain evidence="2 3">KCTC 19397</strain>
    </source>
</reference>
<proteinExistence type="predicted"/>
<evidence type="ECO:0000256" key="1">
    <source>
        <dbReference type="SAM" id="Phobius"/>
    </source>
</evidence>
<organism evidence="2 3">
    <name type="scientific">Saccharopolyspora endophytica</name>
    <dbReference type="NCBI Taxonomy" id="543886"/>
    <lineage>
        <taxon>Bacteria</taxon>
        <taxon>Bacillati</taxon>
        <taxon>Actinomycetota</taxon>
        <taxon>Actinomycetes</taxon>
        <taxon>Pseudonocardiales</taxon>
        <taxon>Pseudonocardiaceae</taxon>
        <taxon>Saccharopolyspora</taxon>
    </lineage>
</organism>
<name>A0ABS5DEI7_9PSEU</name>
<comment type="caution">
    <text evidence="2">The sequence shown here is derived from an EMBL/GenBank/DDBJ whole genome shotgun (WGS) entry which is preliminary data.</text>
</comment>
<keyword evidence="1" id="KW-0472">Membrane</keyword>
<evidence type="ECO:0000313" key="2">
    <source>
        <dbReference type="EMBL" id="MBQ0924688.1"/>
    </source>
</evidence>
<feature type="transmembrane region" description="Helical" evidence="1">
    <location>
        <begin position="7"/>
        <end position="27"/>
    </location>
</feature>
<dbReference type="EMBL" id="JAGPXE010000004">
    <property type="protein sequence ID" value="MBQ0924688.1"/>
    <property type="molecule type" value="Genomic_DNA"/>
</dbReference>
<keyword evidence="1" id="KW-0812">Transmembrane</keyword>
<evidence type="ECO:0000313" key="3">
    <source>
        <dbReference type="Proteomes" id="UP000674084"/>
    </source>
</evidence>